<dbReference type="EMBL" id="JACOFW010000018">
    <property type="protein sequence ID" value="MBC3808636.1"/>
    <property type="molecule type" value="Genomic_DNA"/>
</dbReference>
<dbReference type="RefSeq" id="WP_186923708.1">
    <property type="nucleotide sequence ID" value="NZ_JACOFW010000018.1"/>
</dbReference>
<accession>A0ABR6X8D4</accession>
<organism evidence="2 3">
    <name type="scientific">Undibacterium seohonense</name>
    <dbReference type="NCBI Taxonomy" id="1344950"/>
    <lineage>
        <taxon>Bacteria</taxon>
        <taxon>Pseudomonadati</taxon>
        <taxon>Pseudomonadota</taxon>
        <taxon>Betaproteobacteria</taxon>
        <taxon>Burkholderiales</taxon>
        <taxon>Oxalobacteraceae</taxon>
        <taxon>Undibacterium</taxon>
    </lineage>
</organism>
<feature type="signal peptide" evidence="1">
    <location>
        <begin position="1"/>
        <end position="27"/>
    </location>
</feature>
<keyword evidence="3" id="KW-1185">Reference proteome</keyword>
<evidence type="ECO:0000313" key="2">
    <source>
        <dbReference type="EMBL" id="MBC3808636.1"/>
    </source>
</evidence>
<sequence>MEKTSIKKKALAAIAVLSFLSAGMAIAQPKSQEECVAAAENCYDTWYMPNWGCDALYRECRKTWY</sequence>
<keyword evidence="1" id="KW-0732">Signal</keyword>
<dbReference type="Proteomes" id="UP000648257">
    <property type="component" value="Unassembled WGS sequence"/>
</dbReference>
<name>A0ABR6X8D4_9BURK</name>
<evidence type="ECO:0000256" key="1">
    <source>
        <dbReference type="SAM" id="SignalP"/>
    </source>
</evidence>
<gene>
    <name evidence="2" type="ORF">H8K52_14920</name>
</gene>
<comment type="caution">
    <text evidence="2">The sequence shown here is derived from an EMBL/GenBank/DDBJ whole genome shotgun (WGS) entry which is preliminary data.</text>
</comment>
<evidence type="ECO:0000313" key="3">
    <source>
        <dbReference type="Proteomes" id="UP000648257"/>
    </source>
</evidence>
<proteinExistence type="predicted"/>
<protein>
    <submittedName>
        <fullName evidence="2">Uncharacterized protein</fullName>
    </submittedName>
</protein>
<reference evidence="2 3" key="1">
    <citation type="submission" date="2020-08" db="EMBL/GenBank/DDBJ databases">
        <title>Novel species isolated from subtropical streams in China.</title>
        <authorList>
            <person name="Lu H."/>
        </authorList>
    </citation>
    <scope>NUCLEOTIDE SEQUENCE [LARGE SCALE GENOMIC DNA]</scope>
    <source>
        <strain evidence="2 3">KACC 16656</strain>
    </source>
</reference>
<feature type="chain" id="PRO_5045910951" evidence="1">
    <location>
        <begin position="28"/>
        <end position="65"/>
    </location>
</feature>